<accession>A0A9X2NWN2</accession>
<gene>
    <name evidence="1" type="ORF">M1B78_03555</name>
</gene>
<sequence length="267" mass="30023">MQGFLRPQLQKTEKDALRFFLHLFSPYPKDNSFSLYFLFHCQNNFTILVINLKEIVMKEFKTLVFAIASICLLGACGGSKQVTTPGGTTKGTKQAPWGTEIELNECQILAEQSPATRAYGEATNHRLSFAKAYAEGQARAALARAISAIIKTATNEADLSWEKYAGTTSEGQSVIDEGSKGEGKALQIAEEIVENTVVIKTNQYMQPNRQYHIFVCVEYQGDVTKMAAKIVDKVKQQVPDEDRIKMEYQFQKFEEKIEKELAKRSNK</sequence>
<evidence type="ECO:0000313" key="1">
    <source>
        <dbReference type="EMBL" id="MCR6507274.1"/>
    </source>
</evidence>
<dbReference type="EMBL" id="JAMZEE010000005">
    <property type="protein sequence ID" value="MCR6507274.1"/>
    <property type="molecule type" value="Genomic_DNA"/>
</dbReference>
<dbReference type="Proteomes" id="UP001143810">
    <property type="component" value="Unassembled WGS sequence"/>
</dbReference>
<proteinExistence type="predicted"/>
<evidence type="ECO:0000313" key="2">
    <source>
        <dbReference type="Proteomes" id="UP001143810"/>
    </source>
</evidence>
<reference evidence="1" key="1">
    <citation type="journal article" date="2022" name="Arch. Microbiol.">
        <title>Bacteroides muris sp. nov. isolated from the cecum of wild-derived house mice.</title>
        <authorList>
            <person name="Fokt H."/>
            <person name="Unni R."/>
            <person name="Repnik U."/>
            <person name="Schmitz R.A."/>
            <person name="Bramkamp M."/>
            <person name="Baines J.F."/>
            <person name="Unterweger D."/>
        </authorList>
    </citation>
    <scope>NUCLEOTIDE SEQUENCE</scope>
    <source>
        <strain evidence="1">KH569_7</strain>
    </source>
</reference>
<dbReference type="RefSeq" id="WP_148356399.1">
    <property type="nucleotide sequence ID" value="NZ_JAMZEE010000005.1"/>
</dbReference>
<comment type="caution">
    <text evidence="1">The sequence shown here is derived from an EMBL/GenBank/DDBJ whole genome shotgun (WGS) entry which is preliminary data.</text>
</comment>
<organism evidence="1 2">
    <name type="scientific">Bacteroides muris</name>
    <name type="common">ex Fokt et al. 2023</name>
    <dbReference type="NCBI Taxonomy" id="2937417"/>
    <lineage>
        <taxon>Bacteria</taxon>
        <taxon>Pseudomonadati</taxon>
        <taxon>Bacteroidota</taxon>
        <taxon>Bacteroidia</taxon>
        <taxon>Bacteroidales</taxon>
        <taxon>Bacteroidaceae</taxon>
        <taxon>Bacteroides</taxon>
    </lineage>
</organism>
<reference evidence="1" key="2">
    <citation type="submission" date="2022-04" db="EMBL/GenBank/DDBJ databases">
        <authorList>
            <person name="Fokt H."/>
            <person name="Baines J."/>
        </authorList>
    </citation>
    <scope>NUCLEOTIDE SEQUENCE</scope>
    <source>
        <strain evidence="1">KH569_7</strain>
    </source>
</reference>
<dbReference type="AlphaFoldDB" id="A0A9X2NWN2"/>
<protein>
    <submittedName>
        <fullName evidence="1">Uncharacterized protein</fullName>
    </submittedName>
</protein>
<name>A0A9X2NWN2_9BACE</name>